<evidence type="ECO:0000256" key="6">
    <source>
        <dbReference type="ARBA" id="ARBA00022989"/>
    </source>
</evidence>
<keyword evidence="5 11" id="KW-0812">Transmembrane</keyword>
<evidence type="ECO:0000256" key="1">
    <source>
        <dbReference type="ARBA" id="ARBA00004117"/>
    </source>
</evidence>
<feature type="transmembrane region" description="Helical" evidence="11">
    <location>
        <begin position="489"/>
        <end position="507"/>
    </location>
</feature>
<keyword evidence="7 11" id="KW-0472">Membrane</keyword>
<evidence type="ECO:0000256" key="3">
    <source>
        <dbReference type="ARBA" id="ARBA00007971"/>
    </source>
</evidence>
<dbReference type="GO" id="GO:0003774">
    <property type="term" value="F:cytoskeletal motor activity"/>
    <property type="evidence" value="ECO:0007669"/>
    <property type="project" value="InterPro"/>
</dbReference>
<keyword evidence="4" id="KW-1003">Cell membrane</keyword>
<evidence type="ECO:0000256" key="8">
    <source>
        <dbReference type="ARBA" id="ARBA00023143"/>
    </source>
</evidence>
<evidence type="ECO:0000313" key="15">
    <source>
        <dbReference type="EMBL" id="SPC20691.1"/>
    </source>
</evidence>
<dbReference type="Pfam" id="PF01514">
    <property type="entry name" value="YscJ_FliF"/>
    <property type="match status" value="1"/>
</dbReference>
<feature type="compositionally biased region" description="Polar residues" evidence="10">
    <location>
        <begin position="280"/>
        <end position="303"/>
    </location>
</feature>
<accession>A0A375GFD8</accession>
<keyword evidence="15" id="KW-0282">Flagellum</keyword>
<comment type="similarity">
    <text evidence="3 9">Belongs to the FliF family.</text>
</comment>
<dbReference type="InterPro" id="IPR006182">
    <property type="entry name" value="FliF_N_dom"/>
</dbReference>
<dbReference type="InterPro" id="IPR043427">
    <property type="entry name" value="YscJ/FliF"/>
</dbReference>
<evidence type="ECO:0000256" key="7">
    <source>
        <dbReference type="ARBA" id="ARBA00023136"/>
    </source>
</evidence>
<evidence type="ECO:0000313" key="14">
    <source>
        <dbReference type="EMBL" id="QRQ91230.1"/>
    </source>
</evidence>
<keyword evidence="16" id="KW-1185">Reference proteome</keyword>
<dbReference type="RefSeq" id="WP_063237499.1">
    <property type="nucleotide sequence ID" value="NZ_CP069809.1"/>
</dbReference>
<dbReference type="Proteomes" id="UP000256862">
    <property type="component" value="Plasmid CO2235_mp"/>
</dbReference>
<dbReference type="PIRSF" id="PIRSF004862">
    <property type="entry name" value="FliF"/>
    <property type="match status" value="1"/>
</dbReference>
<keyword evidence="15" id="KW-0969">Cilium</keyword>
<evidence type="ECO:0000256" key="5">
    <source>
        <dbReference type="ARBA" id="ARBA00022692"/>
    </source>
</evidence>
<dbReference type="AlphaFoldDB" id="A0A375GFD8"/>
<dbReference type="NCBIfam" id="TIGR00206">
    <property type="entry name" value="fliF"/>
    <property type="match status" value="1"/>
</dbReference>
<evidence type="ECO:0000259" key="12">
    <source>
        <dbReference type="Pfam" id="PF01514"/>
    </source>
</evidence>
<feature type="compositionally biased region" description="Low complexity" evidence="10">
    <location>
        <begin position="316"/>
        <end position="342"/>
    </location>
</feature>
<dbReference type="EMBL" id="CP069811">
    <property type="protein sequence ID" value="QRQ91230.1"/>
    <property type="molecule type" value="Genomic_DNA"/>
</dbReference>
<comment type="function">
    <text evidence="9">The M ring may be actively involved in energy transduction.</text>
</comment>
<dbReference type="InterPro" id="IPR013556">
    <property type="entry name" value="Flag_M-ring_C"/>
</dbReference>
<proteinExistence type="inferred from homology"/>
<feature type="domain" description="Flagellar M-ring N-terminal" evidence="12">
    <location>
        <begin position="45"/>
        <end position="219"/>
    </location>
</feature>
<keyword evidence="15" id="KW-0966">Cell projection</keyword>
<reference evidence="15" key="1">
    <citation type="submission" date="2018-01" db="EMBL/GenBank/DDBJ databases">
        <authorList>
            <person name="Clerissi C."/>
        </authorList>
    </citation>
    <scope>NUCLEOTIDE SEQUENCE</scope>
    <source>
        <strain evidence="15">Cupriavidus oxalaticus LMG 2235</strain>
    </source>
</reference>
<evidence type="ECO:0000259" key="13">
    <source>
        <dbReference type="Pfam" id="PF08345"/>
    </source>
</evidence>
<dbReference type="InterPro" id="IPR000067">
    <property type="entry name" value="FlgMring_FliF"/>
</dbReference>
<reference evidence="14 16" key="2">
    <citation type="submission" date="2021-02" db="EMBL/GenBank/DDBJ databases">
        <title>Complete Genome Sequence of Cupriavidus oxalaticus Strain Ox1, a Soil Oxalate-Degrading Species.</title>
        <authorList>
            <person name="Palmieri F."/>
            <person name="Udriet P."/>
            <person name="Deuasquier M."/>
            <person name="Beaudoing E."/>
            <person name="Johnson S.L."/>
            <person name="Davenport K.W."/>
            <person name="Chain P.S."/>
            <person name="Bindschedler S."/>
            <person name="Junier P."/>
        </authorList>
    </citation>
    <scope>NUCLEOTIDE SEQUENCE [LARGE SCALE GENOMIC DNA]</scope>
    <source>
        <strain evidence="14 16">Ox1</strain>
    </source>
</reference>
<dbReference type="PANTHER" id="PTHR30046:SF0">
    <property type="entry name" value="FLAGELLAR M-RING PROTEIN"/>
    <property type="match status" value="1"/>
</dbReference>
<dbReference type="Gene3D" id="3.30.300.30">
    <property type="match status" value="1"/>
</dbReference>
<keyword evidence="6 11" id="KW-1133">Transmembrane helix</keyword>
<dbReference type="InterPro" id="IPR045851">
    <property type="entry name" value="AMP-bd_C_sf"/>
</dbReference>
<keyword evidence="8 9" id="KW-0975">Bacterial flagellum</keyword>
<dbReference type="Pfam" id="PF08345">
    <property type="entry name" value="YscJ_FliF_C"/>
    <property type="match status" value="1"/>
</dbReference>
<feature type="region of interest" description="Disordered" evidence="10">
    <location>
        <begin position="275"/>
        <end position="385"/>
    </location>
</feature>
<gene>
    <name evidence="15" type="primary">fliF</name>
    <name evidence="15" type="ORF">CO2235_MP40047</name>
    <name evidence="14" type="ORF">JTE92_11525</name>
</gene>
<protein>
    <recommendedName>
        <fullName evidence="9">Flagellar M-ring protein</fullName>
    </recommendedName>
</protein>
<dbReference type="GO" id="GO:0071973">
    <property type="term" value="P:bacterial-type flagellum-dependent cell motility"/>
    <property type="evidence" value="ECO:0007669"/>
    <property type="project" value="InterPro"/>
</dbReference>
<evidence type="ECO:0000256" key="11">
    <source>
        <dbReference type="SAM" id="Phobius"/>
    </source>
</evidence>
<evidence type="ECO:0000256" key="4">
    <source>
        <dbReference type="ARBA" id="ARBA00022475"/>
    </source>
</evidence>
<sequence length="581" mass="61865">MTAAVAMPGRPAEVLERLKANPRLPLMLGGAALAAAIAVGVLWSRAPDYKVLYSNLSERDGGAVLQTLQQMNVPYKFAEGGGAVMVPADKVHETRLRLASQGLPKSGTAGMELMDNQKFGISQFAEQVNYQRGLEGELARSIESIAAVQSARVHLAIPKPTLFVRERQKPTASVVLQLYPGRAIDEGQVAAISHLVSSSVPELTPKSISIVDQHGNLLSNSGNERMLDATQLKYVQALEQNYLKRIEAILAPIVGKDNVRAQVTADVDFSIVEHTDESYKPNQDPTRSAIRSQQVSESSQQGATPPGGVPGALSNQPPAAAVAPVTTPQTPRAGQAPGQAGAPAGGQAGQAGQPGQQGQAAQGAQAGTANGQAAPGGPSSNRRDSTVNYELDRTVRHVQQAPGGVRRLSVAVVVNYRQVADANGKMVAQPLPPALLAQIQNLTREAMGFSSDRGDSINVVNSPFTVDREVTPEVPLWKQPEMIDLAKTGAGYLLLALLALFAWFKVARPILRRYTTPPLPAPEARDETEAVLLPPEEPANPEVLRLAAKYESDLALVRDAAQRDPRLVASVIKNWIANDNR</sequence>
<dbReference type="Proteomes" id="UP000623307">
    <property type="component" value="Chromosome 1"/>
</dbReference>
<evidence type="ECO:0000256" key="2">
    <source>
        <dbReference type="ARBA" id="ARBA00004651"/>
    </source>
</evidence>
<dbReference type="PRINTS" id="PR01009">
    <property type="entry name" value="FLGMRINGFLIF"/>
</dbReference>
<dbReference type="GO" id="GO:0009431">
    <property type="term" value="C:bacterial-type flagellum basal body, MS ring"/>
    <property type="evidence" value="ECO:0007669"/>
    <property type="project" value="InterPro"/>
</dbReference>
<organism evidence="15">
    <name type="scientific">Cupriavidus oxalaticus</name>
    <dbReference type="NCBI Taxonomy" id="96344"/>
    <lineage>
        <taxon>Bacteria</taxon>
        <taxon>Pseudomonadati</taxon>
        <taxon>Pseudomonadota</taxon>
        <taxon>Betaproteobacteria</taxon>
        <taxon>Burkholderiales</taxon>
        <taxon>Burkholderiaceae</taxon>
        <taxon>Cupriavidus</taxon>
    </lineage>
</organism>
<comment type="subcellular location">
    <subcellularLocation>
        <location evidence="1 9">Bacterial flagellum basal body</location>
    </subcellularLocation>
    <subcellularLocation>
        <location evidence="2">Cell membrane</location>
        <topology evidence="2">Multi-pass membrane protein</topology>
    </subcellularLocation>
</comment>
<evidence type="ECO:0000313" key="16">
    <source>
        <dbReference type="Proteomes" id="UP000623307"/>
    </source>
</evidence>
<evidence type="ECO:0000256" key="10">
    <source>
        <dbReference type="SAM" id="MobiDB-lite"/>
    </source>
</evidence>
<dbReference type="GO" id="GO:0005886">
    <property type="term" value="C:plasma membrane"/>
    <property type="evidence" value="ECO:0007669"/>
    <property type="project" value="UniProtKB-SubCell"/>
</dbReference>
<feature type="compositionally biased region" description="Low complexity" evidence="10">
    <location>
        <begin position="350"/>
        <end position="378"/>
    </location>
</feature>
<feature type="domain" description="Flagellar M-ring C-terminal" evidence="13">
    <location>
        <begin position="250"/>
        <end position="464"/>
    </location>
</feature>
<dbReference type="GeneID" id="303490159"/>
<name>A0A375GFD8_9BURK</name>
<dbReference type="OrthoDB" id="8554211at2"/>
<dbReference type="EMBL" id="OGUS01000139">
    <property type="protein sequence ID" value="SPC20691.1"/>
    <property type="molecule type" value="Genomic_DNA"/>
</dbReference>
<feature type="transmembrane region" description="Helical" evidence="11">
    <location>
        <begin position="24"/>
        <end position="43"/>
    </location>
</feature>
<evidence type="ECO:0000256" key="9">
    <source>
        <dbReference type="PIRNR" id="PIRNR004862"/>
    </source>
</evidence>
<dbReference type="PANTHER" id="PTHR30046">
    <property type="entry name" value="FLAGELLAR M-RING PROTEIN"/>
    <property type="match status" value="1"/>
</dbReference>